<keyword evidence="1" id="KW-0472">Membrane</keyword>
<evidence type="ECO:0000313" key="3">
    <source>
        <dbReference type="EMBL" id="TNC23514.1"/>
    </source>
</evidence>
<feature type="transmembrane region" description="Helical" evidence="1">
    <location>
        <begin position="21"/>
        <end position="38"/>
    </location>
</feature>
<keyword evidence="4" id="KW-1185">Reference proteome</keyword>
<evidence type="ECO:0000256" key="1">
    <source>
        <dbReference type="SAM" id="Phobius"/>
    </source>
</evidence>
<keyword evidence="1" id="KW-0812">Transmembrane</keyword>
<protein>
    <recommendedName>
        <fullName evidence="2">SPW repeat-containing integral membrane domain-containing protein</fullName>
    </recommendedName>
</protein>
<dbReference type="EMBL" id="VDFW01000019">
    <property type="protein sequence ID" value="TNC23514.1"/>
    <property type="molecule type" value="Genomic_DNA"/>
</dbReference>
<dbReference type="Proteomes" id="UP000305546">
    <property type="component" value="Unassembled WGS sequence"/>
</dbReference>
<feature type="transmembrane region" description="Helical" evidence="1">
    <location>
        <begin position="44"/>
        <end position="66"/>
    </location>
</feature>
<dbReference type="InterPro" id="IPR005530">
    <property type="entry name" value="SPW"/>
</dbReference>
<name>A0A5C4LY15_9PSEU</name>
<feature type="domain" description="SPW repeat-containing integral membrane" evidence="2">
    <location>
        <begin position="20"/>
        <end position="113"/>
    </location>
</feature>
<gene>
    <name evidence="3" type="ORF">FG385_21010</name>
</gene>
<accession>A0A5C4LY15</accession>
<feature type="transmembrane region" description="Helical" evidence="1">
    <location>
        <begin position="99"/>
        <end position="120"/>
    </location>
</feature>
<feature type="transmembrane region" description="Helical" evidence="1">
    <location>
        <begin position="73"/>
        <end position="93"/>
    </location>
</feature>
<dbReference type="AlphaFoldDB" id="A0A5C4LY15"/>
<dbReference type="OrthoDB" id="32521at2"/>
<comment type="caution">
    <text evidence="3">The sequence shown here is derived from an EMBL/GenBank/DDBJ whole genome shotgun (WGS) entry which is preliminary data.</text>
</comment>
<reference evidence="3 4" key="1">
    <citation type="submission" date="2019-06" db="EMBL/GenBank/DDBJ databases">
        <title>Amycolatopsis alkalitolerans sp. nov., isolated from Gastrodia elata Blume.</title>
        <authorList>
            <person name="Narsing Rao M.P."/>
            <person name="Li W.J."/>
        </authorList>
    </citation>
    <scope>NUCLEOTIDE SEQUENCE [LARGE SCALE GENOMIC DNA]</scope>
    <source>
        <strain evidence="3 4">SYSUP0005</strain>
    </source>
</reference>
<dbReference type="Pfam" id="PF03779">
    <property type="entry name" value="SPW"/>
    <property type="match status" value="1"/>
</dbReference>
<sequence>MPEEVKKMAGTLSRPWTRLQDWVTLLAGAFMALSPLWVDIGTGGTWAMVIIGAAIGVLALVALALPGAFIDEWATAAGGVVAFVAPWLFSYSALSGAAWTSWIVGAVVVVSALAAVPASLKDYRMQHHTA</sequence>
<evidence type="ECO:0000259" key="2">
    <source>
        <dbReference type="Pfam" id="PF03779"/>
    </source>
</evidence>
<evidence type="ECO:0000313" key="4">
    <source>
        <dbReference type="Proteomes" id="UP000305546"/>
    </source>
</evidence>
<organism evidence="3 4">
    <name type="scientific">Amycolatopsis alkalitolerans</name>
    <dbReference type="NCBI Taxonomy" id="2547244"/>
    <lineage>
        <taxon>Bacteria</taxon>
        <taxon>Bacillati</taxon>
        <taxon>Actinomycetota</taxon>
        <taxon>Actinomycetes</taxon>
        <taxon>Pseudonocardiales</taxon>
        <taxon>Pseudonocardiaceae</taxon>
        <taxon>Amycolatopsis</taxon>
    </lineage>
</organism>
<keyword evidence="1" id="KW-1133">Transmembrane helix</keyword>
<proteinExistence type="predicted"/>